<evidence type="ECO:0008006" key="3">
    <source>
        <dbReference type="Google" id="ProtNLM"/>
    </source>
</evidence>
<keyword evidence="2" id="KW-1185">Reference proteome</keyword>
<dbReference type="AlphaFoldDB" id="A0A1U6GW45"/>
<sequence>MSPPDSPVENSNPGATLVFAEGARPTACALASLFDSPAMLGIGSVVANRSHLTGNGIEVLAGGLAFDLRFADGPAPDGQVIRIEPGEHVAAGVTLLPVVRALAGLVANLALHLPVAAIAWDMAGTVAQPQEFSRAALNWLAGGPFPAQCLTSLTVKSDGSIASEGLVHFTGQEMYLVGAEGEDEATAIRLAVGVVDQLVRQGRLLAPREFTIAGTGLLAEPSQYEDRVWVWRKR</sequence>
<name>A0A1U6GW45_9SPHN</name>
<dbReference type="EMBL" id="FVZE01000001">
    <property type="protein sequence ID" value="SLJ87714.1"/>
    <property type="molecule type" value="Genomic_DNA"/>
</dbReference>
<dbReference type="RefSeq" id="WP_079729448.1">
    <property type="nucleotide sequence ID" value="NZ_FVZE01000001.1"/>
</dbReference>
<dbReference type="Proteomes" id="UP000190989">
    <property type="component" value="Unassembled WGS sequence"/>
</dbReference>
<gene>
    <name evidence="1" type="ORF">SAMN06295987_101653</name>
</gene>
<organism evidence="1 2">
    <name type="scientific">Novosphingobium mathurense</name>
    <dbReference type="NCBI Taxonomy" id="428990"/>
    <lineage>
        <taxon>Bacteria</taxon>
        <taxon>Pseudomonadati</taxon>
        <taxon>Pseudomonadota</taxon>
        <taxon>Alphaproteobacteria</taxon>
        <taxon>Sphingomonadales</taxon>
        <taxon>Sphingomonadaceae</taxon>
        <taxon>Novosphingobium</taxon>
    </lineage>
</organism>
<evidence type="ECO:0000313" key="1">
    <source>
        <dbReference type="EMBL" id="SLJ87714.1"/>
    </source>
</evidence>
<reference evidence="2" key="1">
    <citation type="submission" date="2017-02" db="EMBL/GenBank/DDBJ databases">
        <authorList>
            <person name="Varghese N."/>
            <person name="Submissions S."/>
        </authorList>
    </citation>
    <scope>NUCLEOTIDE SEQUENCE [LARGE SCALE GENOMIC DNA]</scope>
    <source>
        <strain evidence="2">SM117</strain>
    </source>
</reference>
<dbReference type="STRING" id="428990.SAMN06295987_101653"/>
<protein>
    <recommendedName>
        <fullName evidence="3">DUF4261 domain-containing protein</fullName>
    </recommendedName>
</protein>
<proteinExistence type="predicted"/>
<accession>A0A1U6GW45</accession>
<evidence type="ECO:0000313" key="2">
    <source>
        <dbReference type="Proteomes" id="UP000190989"/>
    </source>
</evidence>